<gene>
    <name evidence="1" type="ORF">L6452_15995</name>
</gene>
<evidence type="ECO:0000313" key="2">
    <source>
        <dbReference type="Proteomes" id="UP001055879"/>
    </source>
</evidence>
<reference evidence="2" key="1">
    <citation type="journal article" date="2022" name="Mol. Ecol. Resour.">
        <title>The genomes of chicory, endive, great burdock and yacon provide insights into Asteraceae palaeo-polyploidization history and plant inulin production.</title>
        <authorList>
            <person name="Fan W."/>
            <person name="Wang S."/>
            <person name="Wang H."/>
            <person name="Wang A."/>
            <person name="Jiang F."/>
            <person name="Liu H."/>
            <person name="Zhao H."/>
            <person name="Xu D."/>
            <person name="Zhang Y."/>
        </authorList>
    </citation>
    <scope>NUCLEOTIDE SEQUENCE [LARGE SCALE GENOMIC DNA]</scope>
    <source>
        <strain evidence="2">cv. Niubang</strain>
    </source>
</reference>
<sequence>MGFPTTTTIFFFFFFFFLFSLQSSSAQQTPLGFRCTTNTSSPTCYSLIDYPLPNTTTLSSIQSLFQIKNLRNLLAANNLPTTTPPNRTFPSSSILKIPFPCFCRNNSGISNRRPYYVVVPNDGLYHIAAEVFSRLVTYPQIQLVNNIPNPDEILVGQRLWIPLPCSCDDVDGEAVVHYGHMVAPGSTVPGIAEEFNTTVSTLLSLNRMARAEDLKASSILDVPLKVCKSMVTTNSSDYPLLVPNGTSVYTANNCVRCRCDAANNWILECEPSGLTLPRGQTCPSTQCEGTSANLGNITSGSGCNRSRCVYTGYTGGRIHTAISQESTCPEANNNDTPGSGSKDWRPSFVLGASLIALHLLR</sequence>
<evidence type="ECO:0000313" key="1">
    <source>
        <dbReference type="EMBL" id="KAI3736454.1"/>
    </source>
</evidence>
<dbReference type="Proteomes" id="UP001055879">
    <property type="component" value="Linkage Group LG04"/>
</dbReference>
<comment type="caution">
    <text evidence="1">The sequence shown here is derived from an EMBL/GenBank/DDBJ whole genome shotgun (WGS) entry which is preliminary data.</text>
</comment>
<organism evidence="1 2">
    <name type="scientific">Arctium lappa</name>
    <name type="common">Greater burdock</name>
    <name type="synonym">Lappa major</name>
    <dbReference type="NCBI Taxonomy" id="4217"/>
    <lineage>
        <taxon>Eukaryota</taxon>
        <taxon>Viridiplantae</taxon>
        <taxon>Streptophyta</taxon>
        <taxon>Embryophyta</taxon>
        <taxon>Tracheophyta</taxon>
        <taxon>Spermatophyta</taxon>
        <taxon>Magnoliopsida</taxon>
        <taxon>eudicotyledons</taxon>
        <taxon>Gunneridae</taxon>
        <taxon>Pentapetalae</taxon>
        <taxon>asterids</taxon>
        <taxon>campanulids</taxon>
        <taxon>Asterales</taxon>
        <taxon>Asteraceae</taxon>
        <taxon>Carduoideae</taxon>
        <taxon>Cardueae</taxon>
        <taxon>Arctiinae</taxon>
        <taxon>Arctium</taxon>
    </lineage>
</organism>
<protein>
    <submittedName>
        <fullName evidence="1">Uncharacterized protein</fullName>
    </submittedName>
</protein>
<name>A0ACB9CQ56_ARCLA</name>
<reference evidence="1 2" key="2">
    <citation type="journal article" date="2022" name="Mol. Ecol. Resour.">
        <title>The genomes of chicory, endive, great burdock and yacon provide insights into Asteraceae paleo-polyploidization history and plant inulin production.</title>
        <authorList>
            <person name="Fan W."/>
            <person name="Wang S."/>
            <person name="Wang H."/>
            <person name="Wang A."/>
            <person name="Jiang F."/>
            <person name="Liu H."/>
            <person name="Zhao H."/>
            <person name="Xu D."/>
            <person name="Zhang Y."/>
        </authorList>
    </citation>
    <scope>NUCLEOTIDE SEQUENCE [LARGE SCALE GENOMIC DNA]</scope>
    <source>
        <strain evidence="2">cv. Niubang</strain>
    </source>
</reference>
<proteinExistence type="predicted"/>
<dbReference type="EMBL" id="CM042050">
    <property type="protein sequence ID" value="KAI3736454.1"/>
    <property type="molecule type" value="Genomic_DNA"/>
</dbReference>
<keyword evidence="2" id="KW-1185">Reference proteome</keyword>
<accession>A0ACB9CQ56</accession>